<dbReference type="OrthoDB" id="8820830at2"/>
<protein>
    <recommendedName>
        <fullName evidence="1">TubC N-terminal docking domain-containing protein</fullName>
    </recommendedName>
</protein>
<gene>
    <name evidence="2" type="ORF">SAMN04489707_100519</name>
</gene>
<dbReference type="STRING" id="343013.SAMN04489707_100519"/>
<organism evidence="2 3">
    <name type="scientific">Paenacidovorax caeni</name>
    <dbReference type="NCBI Taxonomy" id="343013"/>
    <lineage>
        <taxon>Bacteria</taxon>
        <taxon>Pseudomonadati</taxon>
        <taxon>Pseudomonadota</taxon>
        <taxon>Betaproteobacteria</taxon>
        <taxon>Burkholderiales</taxon>
        <taxon>Comamonadaceae</taxon>
        <taxon>Paenacidovorax</taxon>
    </lineage>
</organism>
<dbReference type="RefSeq" id="WP_054257259.1">
    <property type="nucleotide sequence ID" value="NZ_CYIG01000034.1"/>
</dbReference>
<reference evidence="2 3" key="1">
    <citation type="submission" date="2016-10" db="EMBL/GenBank/DDBJ databases">
        <authorList>
            <person name="de Groot N.N."/>
        </authorList>
    </citation>
    <scope>NUCLEOTIDE SEQUENCE [LARGE SCALE GENOMIC DNA]</scope>
    <source>
        <strain evidence="2 3">R-24608</strain>
    </source>
</reference>
<dbReference type="EMBL" id="FPBX01000005">
    <property type="protein sequence ID" value="SFU46134.1"/>
    <property type="molecule type" value="Genomic_DNA"/>
</dbReference>
<dbReference type="InterPro" id="IPR044894">
    <property type="entry name" value="TubC_N_sf"/>
</dbReference>
<evidence type="ECO:0000259" key="1">
    <source>
        <dbReference type="Pfam" id="PF18563"/>
    </source>
</evidence>
<keyword evidence="3" id="KW-1185">Reference proteome</keyword>
<name>A0A1I7GCG3_9BURK</name>
<dbReference type="AlphaFoldDB" id="A0A1I7GCG3"/>
<dbReference type="InterPro" id="IPR041464">
    <property type="entry name" value="TubC_N"/>
</dbReference>
<accession>A0A1I7GCG3</accession>
<evidence type="ECO:0000313" key="3">
    <source>
        <dbReference type="Proteomes" id="UP000183656"/>
    </source>
</evidence>
<evidence type="ECO:0000313" key="2">
    <source>
        <dbReference type="EMBL" id="SFU46134.1"/>
    </source>
</evidence>
<feature type="domain" description="TubC N-terminal docking" evidence="1">
    <location>
        <begin position="10"/>
        <end position="52"/>
    </location>
</feature>
<sequence length="105" mass="11728">MTPFTLYLALYRSGLLISIDGEKLLVTPADKLTDELRLAIRQHKPELIELLQSAHHTTGRLLDWVVDLDPHTTVATAIRFRTASLALDQQAPANNLLDKAGEEQE</sequence>
<dbReference type="Pfam" id="PF18563">
    <property type="entry name" value="TubC_N"/>
    <property type="match status" value="1"/>
</dbReference>
<proteinExistence type="predicted"/>
<dbReference type="Proteomes" id="UP000183656">
    <property type="component" value="Unassembled WGS sequence"/>
</dbReference>
<dbReference type="Gene3D" id="1.10.10.1830">
    <property type="entry name" value="Non-ribosomal peptide synthase, adenylation domain"/>
    <property type="match status" value="1"/>
</dbReference>